<keyword evidence="4 7" id="KW-0645">Protease</keyword>
<evidence type="ECO:0000313" key="12">
    <source>
        <dbReference type="Proteomes" id="UP001166021"/>
    </source>
</evidence>
<dbReference type="PANTHER" id="PTHR43253">
    <property type="entry name" value="TRICORN PROTEASE HOMOLOG 2-RELATED"/>
    <property type="match status" value="1"/>
</dbReference>
<proteinExistence type="inferred from homology"/>
<dbReference type="InterPro" id="IPR005151">
    <property type="entry name" value="Tail-specific_protease"/>
</dbReference>
<dbReference type="Gene3D" id="2.130.10.10">
    <property type="entry name" value="YVTN repeat-like/Quinoprotein amine dehydrogenase"/>
    <property type="match status" value="1"/>
</dbReference>
<keyword evidence="12" id="KW-1185">Reference proteome</keyword>
<dbReference type="InterPro" id="IPR015943">
    <property type="entry name" value="WD40/YVTN_repeat-like_dom_sf"/>
</dbReference>
<evidence type="ECO:0000256" key="7">
    <source>
        <dbReference type="PIRNR" id="PIRNR036421"/>
    </source>
</evidence>
<keyword evidence="5 7" id="KW-0378">Hydrolase</keyword>
<dbReference type="Pfam" id="PF14684">
    <property type="entry name" value="Tricorn_C1"/>
    <property type="match status" value="1"/>
</dbReference>
<dbReference type="Proteomes" id="UP001166021">
    <property type="component" value="Unassembled WGS sequence"/>
</dbReference>
<accession>A0ABR7UVK2</accession>
<evidence type="ECO:0000256" key="8">
    <source>
        <dbReference type="SAM" id="MobiDB-lite"/>
    </source>
</evidence>
<dbReference type="PANTHER" id="PTHR43253:SF1">
    <property type="entry name" value="TRICORN PROTEASE HOMOLOG 2-RELATED"/>
    <property type="match status" value="1"/>
</dbReference>
<name>A0ABR7UVK2_9FLAO</name>
<dbReference type="PIRSF" id="PIRSF036421">
    <property type="entry name" value="Tricorn_protease"/>
    <property type="match status" value="1"/>
</dbReference>
<dbReference type="Pfam" id="PF26549">
    <property type="entry name" value="Tricorn_N"/>
    <property type="match status" value="1"/>
</dbReference>
<evidence type="ECO:0000256" key="2">
    <source>
        <dbReference type="ARBA" id="ARBA00008524"/>
    </source>
</evidence>
<dbReference type="Gene3D" id="2.30.42.10">
    <property type="match status" value="1"/>
</dbReference>
<dbReference type="InterPro" id="IPR036034">
    <property type="entry name" value="PDZ_sf"/>
</dbReference>
<dbReference type="Gene3D" id="3.90.226.10">
    <property type="entry name" value="2-enoyl-CoA Hydratase, Chain A, domain 1"/>
    <property type="match status" value="1"/>
</dbReference>
<protein>
    <recommendedName>
        <fullName evidence="7">Tricorn protease homolog</fullName>
        <ecNumber evidence="7">3.4.21.-</ecNumber>
    </recommendedName>
</protein>
<dbReference type="InterPro" id="IPR029045">
    <property type="entry name" value="ClpP/crotonase-like_dom_sf"/>
</dbReference>
<dbReference type="Gene3D" id="3.30.750.44">
    <property type="match status" value="1"/>
</dbReference>
<keyword evidence="3 7" id="KW-0963">Cytoplasm</keyword>
<organism evidence="11 12">
    <name type="scientific">Maribacter aquimaris</name>
    <dbReference type="NCBI Taxonomy" id="2737171"/>
    <lineage>
        <taxon>Bacteria</taxon>
        <taxon>Pseudomonadati</taxon>
        <taxon>Bacteroidota</taxon>
        <taxon>Flavobacteriia</taxon>
        <taxon>Flavobacteriales</taxon>
        <taxon>Flavobacteriaceae</taxon>
        <taxon>Maribacter</taxon>
    </lineage>
</organism>
<comment type="function">
    <text evidence="7">Degrades oligopeptides.</text>
</comment>
<dbReference type="InterPro" id="IPR012393">
    <property type="entry name" value="Tricorn_protease"/>
</dbReference>
<feature type="domain" description="Tail specific protease" evidence="10">
    <location>
        <begin position="858"/>
        <end position="1048"/>
    </location>
</feature>
<comment type="similarity">
    <text evidence="2 7">Belongs to the peptidase S41B family.</text>
</comment>
<keyword evidence="9" id="KW-0732">Signal</keyword>
<dbReference type="SUPFAM" id="SSF52096">
    <property type="entry name" value="ClpP/crotonase"/>
    <property type="match status" value="1"/>
</dbReference>
<evidence type="ECO:0000256" key="6">
    <source>
        <dbReference type="ARBA" id="ARBA00022825"/>
    </source>
</evidence>
<dbReference type="SUPFAM" id="SSF50156">
    <property type="entry name" value="PDZ domain-like"/>
    <property type="match status" value="1"/>
</dbReference>
<gene>
    <name evidence="11" type="ORF">HPE56_01660</name>
</gene>
<reference evidence="11" key="1">
    <citation type="submission" date="2020-05" db="EMBL/GenBank/DDBJ databases">
        <title>The draft genome sequence of Maribacter sp. ANRC-HE7.</title>
        <authorList>
            <person name="Mu L."/>
        </authorList>
    </citation>
    <scope>NUCLEOTIDE SEQUENCE</scope>
    <source>
        <strain evidence="11">ANRC-HE7</strain>
    </source>
</reference>
<dbReference type="InterPro" id="IPR028204">
    <property type="entry name" value="Tricorn_C1"/>
</dbReference>
<feature type="region of interest" description="Disordered" evidence="8">
    <location>
        <begin position="551"/>
        <end position="576"/>
    </location>
</feature>
<comment type="subcellular location">
    <subcellularLocation>
        <location evidence="1 7">Cytoplasm</location>
    </subcellularLocation>
</comment>
<dbReference type="Gene3D" id="2.120.10.60">
    <property type="entry name" value="Tricorn protease N-terminal domain"/>
    <property type="match status" value="1"/>
</dbReference>
<keyword evidence="6 7" id="KW-0720">Serine protease</keyword>
<dbReference type="SUPFAM" id="SSF82171">
    <property type="entry name" value="DPP6 N-terminal domain-like"/>
    <property type="match status" value="2"/>
</dbReference>
<feature type="signal peptide" evidence="9">
    <location>
        <begin position="1"/>
        <end position="19"/>
    </location>
</feature>
<sequence length="1091" mass="122254">MKNIPLLLLLFCLIESTNAQISAQLLQHPDVSKTHITFIYGDDVWIVPKSGGVAHQLSSPEGAESYPRFSPDGSMVAFTANYHGNSDVYLIDIHGGIPKRLTFHGQFDRVLGWTPNGDSILFASSRESGRQRYNQFYTVSRHGGSPKKLPIPYGEFASFSPDGQKVAYTDRSRVNRNWKRYRGGTAPDISIFDLNTFSTENITNTDANDELPMWNGDIIYYMSDNGPNKRNNLWKYDLSTKSNTQLTKFTDFDITFPESGPDDIVFEAGGKLYLYNLSSNTISEVEIQVVSDQKGRIPQQKKVASFIQNTTLSPDGNRVIVQARGELFNLPANEGFTENITRTSGSAERKPAWSPDGKHVAYWSDSSGEYQLYLHDMTGEQSPKMVTDFKNGFNYSIHWSPDSKKIAYVDQAMGINYLDLATGKVVRADKGKYMFEGGLENFRVTWTPDSKWFTYARGTENPSTTAIFAFNTANNKLSQLTSGYYSDNSPTFSADGKYLFFTTNRTFEPVYSDLDNTFIYPNTTSIAVATLNKSVSSLLALKNDSTKLLEEGKSKDEKDGKSKKKKDDDTDGDAKKEVPKTTIDIVGFENRVEMLDIPAGNLGNLAAIEGKLLFTRFPNSGAPEDTFPSLDYYDFEEREVKNIISKVDDFEVSADGTKILVNQEKKLAVLEITADQKIDKTVPTQNMVMYVTPQDEWKQIFNDVWRFERDYFYDPGMHGVDWNVMRTKYGQLIEQSNTRNDVNIIIGDLIAELNASHTYTGGGDTKNADMMNVGYLGADIALENGKYRIKKIISSAPWDVEVRSPLAKPGINIGENDYILAVNGRPIDVTKPIFEAFQGLADATVQITTNSTPSLTNAKKHIIKLMESETRLRHLAWIENNRKQVEKATNGKIGYVYVRSTGLDGQNELVRQFYAQMNKEGLIIDERFNSGGQIPDRFVELLDREPLAFWAVRDGKDWAWPPSGNFGPKVMLINGFSGSGGDAFPDYFKKRGIGPLIGTRTWGGLIGISGAPGLIDNGRITVPTFRMYDPNGEWFKEGHGVDPDIKVVEDFQRLANGIDVQLEAAIKEVLRLLDSPSNFKTPSRPNYEKRN</sequence>
<dbReference type="InterPro" id="IPR029414">
    <property type="entry name" value="Tricorn_PDZ"/>
</dbReference>
<evidence type="ECO:0000313" key="11">
    <source>
        <dbReference type="EMBL" id="MBD0776484.1"/>
    </source>
</evidence>
<evidence type="ECO:0000256" key="1">
    <source>
        <dbReference type="ARBA" id="ARBA00004496"/>
    </source>
</evidence>
<evidence type="ECO:0000256" key="4">
    <source>
        <dbReference type="ARBA" id="ARBA00022670"/>
    </source>
</evidence>
<evidence type="ECO:0000259" key="10">
    <source>
        <dbReference type="SMART" id="SM00245"/>
    </source>
</evidence>
<comment type="caution">
    <text evidence="11">The sequence shown here is derived from an EMBL/GenBank/DDBJ whole genome shotgun (WGS) entry which is preliminary data.</text>
</comment>
<dbReference type="EC" id="3.4.21.-" evidence="7"/>
<dbReference type="Pfam" id="PF03572">
    <property type="entry name" value="Peptidase_S41"/>
    <property type="match status" value="1"/>
</dbReference>
<dbReference type="CDD" id="cd07562">
    <property type="entry name" value="Peptidase_S41_TRI"/>
    <property type="match status" value="1"/>
</dbReference>
<feature type="chain" id="PRO_5047327284" description="Tricorn protease homolog" evidence="9">
    <location>
        <begin position="20"/>
        <end position="1091"/>
    </location>
</feature>
<dbReference type="SMART" id="SM00245">
    <property type="entry name" value="TSPc"/>
    <property type="match status" value="1"/>
</dbReference>
<dbReference type="EMBL" id="JABTCF010000001">
    <property type="protein sequence ID" value="MBD0776484.1"/>
    <property type="molecule type" value="Genomic_DNA"/>
</dbReference>
<evidence type="ECO:0000256" key="3">
    <source>
        <dbReference type="ARBA" id="ARBA00022490"/>
    </source>
</evidence>
<evidence type="ECO:0000256" key="5">
    <source>
        <dbReference type="ARBA" id="ARBA00022801"/>
    </source>
</evidence>
<dbReference type="Pfam" id="PF14685">
    <property type="entry name" value="PDZ_Tricorn"/>
    <property type="match status" value="1"/>
</dbReference>
<dbReference type="Pfam" id="PF26550">
    <property type="entry name" value="Tricorn_2nd"/>
    <property type="match status" value="1"/>
</dbReference>
<dbReference type="RefSeq" id="WP_188242030.1">
    <property type="nucleotide sequence ID" value="NZ_JABTCF010000001.1"/>
</dbReference>
<evidence type="ECO:0000256" key="9">
    <source>
        <dbReference type="SAM" id="SignalP"/>
    </source>
</evidence>